<organism evidence="5 6">
    <name type="scientific">Schaalia naturae</name>
    <dbReference type="NCBI Taxonomy" id="635203"/>
    <lineage>
        <taxon>Bacteria</taxon>
        <taxon>Bacillati</taxon>
        <taxon>Actinomycetota</taxon>
        <taxon>Actinomycetes</taxon>
        <taxon>Actinomycetales</taxon>
        <taxon>Actinomycetaceae</taxon>
        <taxon>Schaalia</taxon>
    </lineage>
</organism>
<protein>
    <submittedName>
        <fullName evidence="5">Class II aldolase/adducin family protein</fullName>
    </submittedName>
</protein>
<keyword evidence="2" id="KW-0456">Lyase</keyword>
<feature type="domain" description="Class II aldolase/adducin N-terminal" evidence="4">
    <location>
        <begin position="6"/>
        <end position="181"/>
    </location>
</feature>
<keyword evidence="6" id="KW-1185">Reference proteome</keyword>
<evidence type="ECO:0000256" key="3">
    <source>
        <dbReference type="SAM" id="MobiDB-lite"/>
    </source>
</evidence>
<dbReference type="PANTHER" id="PTHR22789:SF0">
    <property type="entry name" value="3-OXO-TETRONATE 4-PHOSPHATE DECARBOXYLASE-RELATED"/>
    <property type="match status" value="1"/>
</dbReference>
<dbReference type="SUPFAM" id="SSF53639">
    <property type="entry name" value="AraD/HMP-PK domain-like"/>
    <property type="match status" value="1"/>
</dbReference>
<evidence type="ECO:0000256" key="1">
    <source>
        <dbReference type="ARBA" id="ARBA00022723"/>
    </source>
</evidence>
<dbReference type="PANTHER" id="PTHR22789">
    <property type="entry name" value="FUCULOSE PHOSPHATE ALDOLASE"/>
    <property type="match status" value="1"/>
</dbReference>
<feature type="region of interest" description="Disordered" evidence="3">
    <location>
        <begin position="192"/>
        <end position="215"/>
    </location>
</feature>
<keyword evidence="1" id="KW-0479">Metal-binding</keyword>
<dbReference type="Gene3D" id="3.40.225.10">
    <property type="entry name" value="Class II aldolase/adducin N-terminal domain"/>
    <property type="match status" value="1"/>
</dbReference>
<gene>
    <name evidence="5" type="ORF">ACFQWG_11065</name>
</gene>
<dbReference type="Pfam" id="PF00596">
    <property type="entry name" value="Aldolase_II"/>
    <property type="match status" value="1"/>
</dbReference>
<proteinExistence type="predicted"/>
<evidence type="ECO:0000313" key="5">
    <source>
        <dbReference type="EMBL" id="MFC7581735.1"/>
    </source>
</evidence>
<dbReference type="InterPro" id="IPR050197">
    <property type="entry name" value="Aldolase_class_II_sugar_metab"/>
</dbReference>
<dbReference type="SMART" id="SM01007">
    <property type="entry name" value="Aldolase_II"/>
    <property type="match status" value="1"/>
</dbReference>
<evidence type="ECO:0000313" key="6">
    <source>
        <dbReference type="Proteomes" id="UP001596527"/>
    </source>
</evidence>
<reference evidence="6" key="1">
    <citation type="journal article" date="2019" name="Int. J. Syst. Evol. Microbiol.">
        <title>The Global Catalogue of Microorganisms (GCM) 10K type strain sequencing project: providing services to taxonomists for standard genome sequencing and annotation.</title>
        <authorList>
            <consortium name="The Broad Institute Genomics Platform"/>
            <consortium name="The Broad Institute Genome Sequencing Center for Infectious Disease"/>
            <person name="Wu L."/>
            <person name="Ma J."/>
        </authorList>
    </citation>
    <scope>NUCLEOTIDE SEQUENCE [LARGE SCALE GENOMIC DNA]</scope>
    <source>
        <strain evidence="6">CCUG 56698</strain>
    </source>
</reference>
<dbReference type="InterPro" id="IPR036409">
    <property type="entry name" value="Aldolase_II/adducin_N_sf"/>
</dbReference>
<sequence length="215" mass="23203">MSDLLDELVEAAHYLASLGLSPGTTGNVSCREAGTIFLSGSGTSLDSITRDQFATIRGEELSGPKPTKELPLHSKFYDLNPDATCVIHLHSPSAAAAACLAPWTDYSTLPPLSPYLVMKVGNIPLVPYEHPGSPTQAAGLSRIAYPFDSVLLQNHGSITCGTVSQAVERAIEIENASDVYIRLAGMDPRPLTPQQCDELARKSHRPWGEQDYRSR</sequence>
<name>A0ABW2SPB5_9ACTO</name>
<dbReference type="Proteomes" id="UP001596527">
    <property type="component" value="Unassembled WGS sequence"/>
</dbReference>
<evidence type="ECO:0000259" key="4">
    <source>
        <dbReference type="SMART" id="SM01007"/>
    </source>
</evidence>
<dbReference type="InterPro" id="IPR001303">
    <property type="entry name" value="Aldolase_II/adducin_N"/>
</dbReference>
<accession>A0ABW2SPB5</accession>
<feature type="compositionally biased region" description="Basic and acidic residues" evidence="3">
    <location>
        <begin position="198"/>
        <end position="215"/>
    </location>
</feature>
<dbReference type="EMBL" id="JBHTEF010000001">
    <property type="protein sequence ID" value="MFC7581735.1"/>
    <property type="molecule type" value="Genomic_DNA"/>
</dbReference>
<comment type="caution">
    <text evidence="5">The sequence shown here is derived from an EMBL/GenBank/DDBJ whole genome shotgun (WGS) entry which is preliminary data.</text>
</comment>
<evidence type="ECO:0000256" key="2">
    <source>
        <dbReference type="ARBA" id="ARBA00023239"/>
    </source>
</evidence>
<dbReference type="RefSeq" id="WP_380975289.1">
    <property type="nucleotide sequence ID" value="NZ_JBHTEF010000001.1"/>
</dbReference>